<sequence length="806" mass="91167">MMSTATTAIPQDPRNRDARVEDYLNDKFQTLGDLESLDEILNAVQTQQSQLRTQLQSAETRAEKARAAASEHSHNLLIQAQLFQQNQDDIDRRLQATTSSDTVQDAAAKFESSMEKLHRLDVAEGYVSLILHVHQLSDEAREGIQKDPKLALAPYNKLQRVSKELKSRHREMEDVAVHLVGYVEKTTGLLWDEMKNCLSGQFGEVLSKINWPTVSADVSNAPGFGKAFEKLLVLQEPGIETGLEDNPLLPMEVLVKPLELRFRYHFEGDRQTNRIDKPEWFLAHLSSLVTTYTPFLLSAIQPLLTSSANPKIAQRDAVNEFITALLPVLRRKIHHLLPQILDQAQLLSHFIHEMIKFDTELREVFGYMPYGCTDGEWKGVTHEVLVVEGGFVGWIKVEKECQYLHSSLVRVELMGNLIVALSRYHNILDAEDAWIIDYESVEPKETKPTRSAIRLRDLLETVTERYRPLTSFTQRLRFLIDIQISVLDQYHDRLRSSVEAFKMLSSSIARAVQGTSKEEVQSLTGIGGLERLCKVYGSAMFMENCMRDWGEDIFFLEIWEELQERARKAQQNNATQNLAGTMNVQEVASLTSSAVTSGEEDGALFDETAGSYKALRTTTEDMIIDLLIRSIKEELRGYSKITLWSSITSDPSTPSTISPEMVQPATATNTFLSFLFKSVAPAVFKRIYRKFAAGIQNYLWDNILMRNQFSLAGGKQFTTDVGELLNISGRYIEDPEGSMKRVRAACLLLTLEDGQEEVKLGLKEVVHRVFEDNDKARGILEELGLVGCVNTSEVRGVLQRRVEAWA</sequence>
<keyword evidence="3" id="KW-1185">Reference proteome</keyword>
<dbReference type="InterPro" id="IPR042044">
    <property type="entry name" value="EXOC6PINT-1/Sec15/Tip20_C_dom2"/>
</dbReference>
<dbReference type="PROSITE" id="PS51386">
    <property type="entry name" value="RINT1_TIP20"/>
    <property type="match status" value="1"/>
</dbReference>
<dbReference type="InterPro" id="IPR007528">
    <property type="entry name" value="RINT1_Tip20"/>
</dbReference>
<proteinExistence type="predicted"/>
<accession>A0A292Q2N5</accession>
<dbReference type="Proteomes" id="UP001412239">
    <property type="component" value="Unassembled WGS sequence"/>
</dbReference>
<organism evidence="2 3">
    <name type="scientific">Tuber aestivum</name>
    <name type="common">summer truffle</name>
    <dbReference type="NCBI Taxonomy" id="59557"/>
    <lineage>
        <taxon>Eukaryota</taxon>
        <taxon>Fungi</taxon>
        <taxon>Dikarya</taxon>
        <taxon>Ascomycota</taxon>
        <taxon>Pezizomycotina</taxon>
        <taxon>Pezizomycetes</taxon>
        <taxon>Pezizales</taxon>
        <taxon>Tuberaceae</taxon>
        <taxon>Tuber</taxon>
    </lineage>
</organism>
<dbReference type="InterPro" id="IPR042042">
    <property type="entry name" value="Tip20p_domB"/>
</dbReference>
<dbReference type="Gene3D" id="1.20.58.1420">
    <property type="entry name" value="Dsl1p vesicle tethering complex, Tip20p subunit, domain B"/>
    <property type="match status" value="1"/>
</dbReference>
<dbReference type="GO" id="GO:0006888">
    <property type="term" value="P:endoplasmic reticulum to Golgi vesicle-mediated transport"/>
    <property type="evidence" value="ECO:0007669"/>
    <property type="project" value="InterPro"/>
</dbReference>
<keyword evidence="1" id="KW-0175">Coiled coil</keyword>
<protein>
    <recommendedName>
        <fullName evidence="4">RINT-1 family protein</fullName>
    </recommendedName>
</protein>
<reference evidence="2" key="1">
    <citation type="submission" date="2015-10" db="EMBL/GenBank/DDBJ databases">
        <authorList>
            <person name="Regsiter A."/>
            <person name="william w."/>
        </authorList>
    </citation>
    <scope>NUCLEOTIDE SEQUENCE</scope>
    <source>
        <strain evidence="2">Montdore</strain>
    </source>
</reference>
<dbReference type="GO" id="GO:0006890">
    <property type="term" value="P:retrograde vesicle-mediated transport, Golgi to endoplasmic reticulum"/>
    <property type="evidence" value="ECO:0007669"/>
    <property type="project" value="InterPro"/>
</dbReference>
<gene>
    <name evidence="2" type="ORF">GSTUAT00001832001</name>
</gene>
<name>A0A292Q2N5_9PEZI</name>
<feature type="coiled-coil region" evidence="1">
    <location>
        <begin position="41"/>
        <end position="75"/>
    </location>
</feature>
<evidence type="ECO:0000313" key="2">
    <source>
        <dbReference type="EMBL" id="CUS14102.1"/>
    </source>
</evidence>
<dbReference type="Gene3D" id="1.20.58.670">
    <property type="entry name" value="Dsl1p vesicle tethering complex, Tip20p subunit, domain D"/>
    <property type="match status" value="1"/>
</dbReference>
<evidence type="ECO:0000256" key="1">
    <source>
        <dbReference type="SAM" id="Coils"/>
    </source>
</evidence>
<evidence type="ECO:0008006" key="4">
    <source>
        <dbReference type="Google" id="ProtNLM"/>
    </source>
</evidence>
<dbReference type="GO" id="GO:0070939">
    <property type="term" value="C:Dsl1/NZR complex"/>
    <property type="evidence" value="ECO:0007669"/>
    <property type="project" value="InterPro"/>
</dbReference>
<dbReference type="GO" id="GO:0060628">
    <property type="term" value="P:regulation of ER to Golgi vesicle-mediated transport"/>
    <property type="evidence" value="ECO:0007669"/>
    <property type="project" value="TreeGrafter"/>
</dbReference>
<dbReference type="PANTHER" id="PTHR13520">
    <property type="entry name" value="RAD50-INTERACTING PROTEIN 1 RINT-1"/>
    <property type="match status" value="1"/>
</dbReference>
<dbReference type="PANTHER" id="PTHR13520:SF0">
    <property type="entry name" value="RAD50-INTERACTING PROTEIN 1"/>
    <property type="match status" value="1"/>
</dbReference>
<dbReference type="Pfam" id="PF04437">
    <property type="entry name" value="RINT1_TIP1"/>
    <property type="match status" value="1"/>
</dbReference>
<evidence type="ECO:0000313" key="3">
    <source>
        <dbReference type="Proteomes" id="UP001412239"/>
    </source>
</evidence>
<dbReference type="EMBL" id="LN890962">
    <property type="protein sequence ID" value="CUS14102.1"/>
    <property type="molecule type" value="Genomic_DNA"/>
</dbReference>
<dbReference type="AlphaFoldDB" id="A0A292Q2N5"/>